<keyword evidence="3" id="KW-1185">Reference proteome</keyword>
<accession>A0ABT5IX00</accession>
<evidence type="ECO:0000313" key="3">
    <source>
        <dbReference type="Proteomes" id="UP001219956"/>
    </source>
</evidence>
<keyword evidence="1" id="KW-1133">Transmembrane helix</keyword>
<gene>
    <name evidence="2" type="primary">gspM</name>
    <name evidence="2" type="ORF">PQU95_07645</name>
</gene>
<protein>
    <submittedName>
        <fullName evidence="2">Type II secretion system protein GspM</fullName>
    </submittedName>
</protein>
<keyword evidence="1" id="KW-0812">Transmembrane</keyword>
<reference evidence="2 3" key="1">
    <citation type="submission" date="2023-01" db="EMBL/GenBank/DDBJ databases">
        <title>Novel species of the genus Vogesella isolated from rivers.</title>
        <authorList>
            <person name="Lu H."/>
        </authorList>
    </citation>
    <scope>NUCLEOTIDE SEQUENCE [LARGE SCALE GENOMIC DNA]</scope>
    <source>
        <strain evidence="2 3">DC21W</strain>
    </source>
</reference>
<feature type="transmembrane region" description="Helical" evidence="1">
    <location>
        <begin position="21"/>
        <end position="41"/>
    </location>
</feature>
<evidence type="ECO:0000256" key="1">
    <source>
        <dbReference type="SAM" id="Phobius"/>
    </source>
</evidence>
<dbReference type="EMBL" id="JAQQLF010000008">
    <property type="protein sequence ID" value="MDC7717089.1"/>
    <property type="molecule type" value="Genomic_DNA"/>
</dbReference>
<name>A0ABT5IX00_9NEIS</name>
<dbReference type="RefSeq" id="WP_272751435.1">
    <property type="nucleotide sequence ID" value="NZ_JAQQLF010000008.1"/>
</dbReference>
<dbReference type="Proteomes" id="UP001219956">
    <property type="component" value="Unassembled WGS sequence"/>
</dbReference>
<proteinExistence type="predicted"/>
<keyword evidence="1" id="KW-0472">Membrane</keyword>
<sequence length="165" mass="17677">MNQLKQQAQQRWQQLSAREQRLLALMAVVLGAAIFYLVLWVPAHQQSARLAASVTSLRAEARLVATLASEAKGLKPQAEVPPLPAAELQTMLAPMLRQAGLAGLQLQPEGEFGVRVLGEVAFDDWVRATGQLAGQQVRVLRLQASATSAGRVKLDAVLVHAGGEA</sequence>
<dbReference type="Gene3D" id="3.30.1360.100">
    <property type="entry name" value="General secretion pathway protein M, EpsM"/>
    <property type="match status" value="1"/>
</dbReference>
<organism evidence="2 3">
    <name type="scientific">Vogesella aquatica</name>
    <dbReference type="NCBI Taxonomy" id="2984206"/>
    <lineage>
        <taxon>Bacteria</taxon>
        <taxon>Pseudomonadati</taxon>
        <taxon>Pseudomonadota</taxon>
        <taxon>Betaproteobacteria</taxon>
        <taxon>Neisseriales</taxon>
        <taxon>Chromobacteriaceae</taxon>
        <taxon>Vogesella</taxon>
    </lineage>
</organism>
<dbReference type="InterPro" id="IPR007690">
    <property type="entry name" value="T2SS_GspM"/>
</dbReference>
<evidence type="ECO:0000313" key="2">
    <source>
        <dbReference type="EMBL" id="MDC7717089.1"/>
    </source>
</evidence>
<comment type="caution">
    <text evidence="2">The sequence shown here is derived from an EMBL/GenBank/DDBJ whole genome shotgun (WGS) entry which is preliminary data.</text>
</comment>
<dbReference type="Pfam" id="PF04612">
    <property type="entry name" value="T2SSM"/>
    <property type="match status" value="1"/>
</dbReference>